<keyword evidence="1" id="KW-0328">Glycosyltransferase</keyword>
<keyword evidence="5" id="KW-1185">Reference proteome</keyword>
<dbReference type="Gene3D" id="2.115.10.20">
    <property type="entry name" value="Glycosyl hydrolase domain, family 43"/>
    <property type="match status" value="1"/>
</dbReference>
<evidence type="ECO:0000256" key="2">
    <source>
        <dbReference type="ARBA" id="ARBA00022679"/>
    </source>
</evidence>
<evidence type="ECO:0000256" key="3">
    <source>
        <dbReference type="ARBA" id="ARBA00024356"/>
    </source>
</evidence>
<dbReference type="InterPro" id="IPR007184">
    <property type="entry name" value="Mannoside_phosphorylase"/>
</dbReference>
<protein>
    <submittedName>
        <fullName evidence="4">Glycoside hydrolase family 130 protein</fullName>
    </submittedName>
</protein>
<evidence type="ECO:0000313" key="5">
    <source>
        <dbReference type="Proteomes" id="UP000658278"/>
    </source>
</evidence>
<evidence type="ECO:0000256" key="1">
    <source>
        <dbReference type="ARBA" id="ARBA00022676"/>
    </source>
</evidence>
<keyword evidence="2" id="KW-0808">Transferase</keyword>
<dbReference type="EMBL" id="JAENII010000010">
    <property type="protein sequence ID" value="MBK1827994.1"/>
    <property type="molecule type" value="Genomic_DNA"/>
</dbReference>
<sequence length="485" mass="53986">MQAPAHVNTGIHIHPDHSRVIVRSFIPSDPKSVCRVIERALALSADEVRGRLDGLHEQFDSRHPCLTCAWDDHYKLVQHFIPKEESLTREQRLYIGALFSGEYALESAALFNPSIVPHPDQSNLEEGALRFIMSLRATGEGHISSIAFRSGVVDSSGKVALDPSSAQTSAPELDPDPKFRKSSFFRRLHQMEFDNAWSRTLMQALGDHFTRSELDAACVETHASVHQSRNTIECIQWLARANYQVSFEPSVPLSQRIIFPTSPSESNGIEDARFVLFTDEDGTRTYYATYTAYNGHTILPQLLETQDFLSFQARTFDGACVRNKGMALFPRKINGRYVMLSRQDDENLYLMSSDDVLVWEKAERLRAPTEAWEAVKIGNCGSPMETGAGWLVLTHGVGAMRRYCIGALLLDLDDPSIVLGHLPLPLLEPDEPARNGYVPNVVYTCGAIIHAGHLILPYGLSDTSTTIATLNLEDLLAKILPEPDA</sequence>
<comment type="caution">
    <text evidence="4">The sequence shown here is derived from an EMBL/GenBank/DDBJ whole genome shotgun (WGS) entry which is preliminary data.</text>
</comment>
<keyword evidence="4" id="KW-0378">Hydrolase</keyword>
<dbReference type="Pfam" id="PF04041">
    <property type="entry name" value="Glyco_hydro_130"/>
    <property type="match status" value="1"/>
</dbReference>
<accession>A0A934RF19</accession>
<dbReference type="GO" id="GO:0016757">
    <property type="term" value="F:glycosyltransferase activity"/>
    <property type="evidence" value="ECO:0007669"/>
    <property type="project" value="UniProtKB-KW"/>
</dbReference>
<dbReference type="Proteomes" id="UP000658278">
    <property type="component" value="Unassembled WGS sequence"/>
</dbReference>
<proteinExistence type="inferred from homology"/>
<dbReference type="RefSeq" id="WP_200280479.1">
    <property type="nucleotide sequence ID" value="NZ_JAENII010000010.1"/>
</dbReference>
<comment type="similarity">
    <text evidence="3">Belongs to the glycosyl hydrolase 130 family.</text>
</comment>
<reference evidence="4" key="1">
    <citation type="submission" date="2021-01" db="EMBL/GenBank/DDBJ databases">
        <title>Modified the classification status of verrucomicrobia.</title>
        <authorList>
            <person name="Feng X."/>
        </authorList>
    </citation>
    <scope>NUCLEOTIDE SEQUENCE</scope>
    <source>
        <strain evidence="4">KCTC 22201</strain>
    </source>
</reference>
<evidence type="ECO:0000313" key="4">
    <source>
        <dbReference type="EMBL" id="MBK1827994.1"/>
    </source>
</evidence>
<dbReference type="SUPFAM" id="SSF75005">
    <property type="entry name" value="Arabinanase/levansucrase/invertase"/>
    <property type="match status" value="1"/>
</dbReference>
<dbReference type="PANTHER" id="PTHR34106:SF4">
    <property type="entry name" value="BLL5143 PROTEIN"/>
    <property type="match status" value="1"/>
</dbReference>
<dbReference type="PANTHER" id="PTHR34106">
    <property type="entry name" value="GLYCOSIDASE"/>
    <property type="match status" value="1"/>
</dbReference>
<dbReference type="InterPro" id="IPR023296">
    <property type="entry name" value="Glyco_hydro_beta-prop_sf"/>
</dbReference>
<organism evidence="4 5">
    <name type="scientific">Haloferula rosea</name>
    <dbReference type="NCBI Taxonomy" id="490093"/>
    <lineage>
        <taxon>Bacteria</taxon>
        <taxon>Pseudomonadati</taxon>
        <taxon>Verrucomicrobiota</taxon>
        <taxon>Verrucomicrobiia</taxon>
        <taxon>Verrucomicrobiales</taxon>
        <taxon>Verrucomicrobiaceae</taxon>
        <taxon>Haloferula</taxon>
    </lineage>
</organism>
<dbReference type="AlphaFoldDB" id="A0A934RF19"/>
<gene>
    <name evidence="4" type="ORF">JIN81_13265</name>
</gene>
<dbReference type="GO" id="GO:0016787">
    <property type="term" value="F:hydrolase activity"/>
    <property type="evidence" value="ECO:0007669"/>
    <property type="project" value="UniProtKB-KW"/>
</dbReference>
<name>A0A934RF19_9BACT</name>
<dbReference type="CDD" id="cd18613">
    <property type="entry name" value="GH130"/>
    <property type="match status" value="1"/>
</dbReference>